<proteinExistence type="predicted"/>
<evidence type="ECO:0000313" key="1">
    <source>
        <dbReference type="EMBL" id="CAH6719389.1"/>
    </source>
</evidence>
<evidence type="ECO:0000313" key="2">
    <source>
        <dbReference type="Proteomes" id="UP001152531"/>
    </source>
</evidence>
<dbReference type="Proteomes" id="UP001152531">
    <property type="component" value="Unassembled WGS sequence"/>
</dbReference>
<dbReference type="EMBL" id="CALSDN010000002">
    <property type="protein sequence ID" value="CAH6719389.1"/>
    <property type="molecule type" value="Genomic_DNA"/>
</dbReference>
<reference evidence="1" key="1">
    <citation type="submission" date="2022-06" db="EMBL/GenBank/DDBJ databases">
        <authorList>
            <person name="Legras J.-L."/>
            <person name="Devillers H."/>
            <person name="Grondin C."/>
        </authorList>
    </citation>
    <scope>NUCLEOTIDE SEQUENCE</scope>
    <source>
        <strain evidence="1">CLIB 1444</strain>
    </source>
</reference>
<comment type="caution">
    <text evidence="1">The sequence shown here is derived from an EMBL/GenBank/DDBJ whole genome shotgun (WGS) entry which is preliminary data.</text>
</comment>
<keyword evidence="2" id="KW-1185">Reference proteome</keyword>
<sequence length="112" mass="12966">MQRSRQLQERIEHKRAELQHLTQIRDYTETVTNQLGELQEQLDQVVDGTESVALVLSVWQTVVRSISLASIGLQKYSQQDFENGKPLPESLIRLVLDPNQYEQSEVDEESEQ</sequence>
<protein>
    <submittedName>
        <fullName evidence="1">DASH complex subunit Dad2p</fullName>
    </submittedName>
</protein>
<organism evidence="1 2">
    <name type="scientific">[Candida] jaroonii</name>
    <dbReference type="NCBI Taxonomy" id="467808"/>
    <lineage>
        <taxon>Eukaryota</taxon>
        <taxon>Fungi</taxon>
        <taxon>Dikarya</taxon>
        <taxon>Ascomycota</taxon>
        <taxon>Saccharomycotina</taxon>
        <taxon>Pichiomycetes</taxon>
        <taxon>Debaryomycetaceae</taxon>
        <taxon>Yamadazyma</taxon>
    </lineage>
</organism>
<gene>
    <name evidence="1" type="ORF">CLIB1444_02S07426</name>
</gene>
<name>A0ACA9Y353_9ASCO</name>
<accession>A0ACA9Y353</accession>